<dbReference type="Pfam" id="PF10099">
    <property type="entry name" value="RskA_C"/>
    <property type="match status" value="1"/>
</dbReference>
<accession>A0A7W7RLS3</accession>
<comment type="caution">
    <text evidence="3">The sequence shown here is derived from an EMBL/GenBank/DDBJ whole genome shotgun (WGS) entry which is preliminary data.</text>
</comment>
<name>A0A7W7RLS3_9ACTN</name>
<organism evidence="3 4">
    <name type="scientific">Lipingzhangella halophila</name>
    <dbReference type="NCBI Taxonomy" id="1783352"/>
    <lineage>
        <taxon>Bacteria</taxon>
        <taxon>Bacillati</taxon>
        <taxon>Actinomycetota</taxon>
        <taxon>Actinomycetes</taxon>
        <taxon>Streptosporangiales</taxon>
        <taxon>Nocardiopsidaceae</taxon>
        <taxon>Lipingzhangella</taxon>
    </lineage>
</organism>
<sequence>MRSAGLLQVAPDGEVRPLLAADIGNTEGIAVTVEPEGGSAQPTSDPMMQMPLTG</sequence>
<evidence type="ECO:0000313" key="3">
    <source>
        <dbReference type="EMBL" id="MBB4934338.1"/>
    </source>
</evidence>
<proteinExistence type="predicted"/>
<protein>
    <submittedName>
        <fullName evidence="3">Anti-sigma-K factor RskA</fullName>
    </submittedName>
</protein>
<evidence type="ECO:0000256" key="1">
    <source>
        <dbReference type="SAM" id="MobiDB-lite"/>
    </source>
</evidence>
<evidence type="ECO:0000313" key="4">
    <source>
        <dbReference type="Proteomes" id="UP000523007"/>
    </source>
</evidence>
<dbReference type="Proteomes" id="UP000523007">
    <property type="component" value="Unassembled WGS sequence"/>
</dbReference>
<evidence type="ECO:0000259" key="2">
    <source>
        <dbReference type="Pfam" id="PF10099"/>
    </source>
</evidence>
<dbReference type="InterPro" id="IPR018764">
    <property type="entry name" value="RskA_C"/>
</dbReference>
<reference evidence="3 4" key="1">
    <citation type="submission" date="2020-08" db="EMBL/GenBank/DDBJ databases">
        <title>Sequencing the genomes of 1000 actinobacteria strains.</title>
        <authorList>
            <person name="Klenk H.-P."/>
        </authorList>
    </citation>
    <scope>NUCLEOTIDE SEQUENCE [LARGE SCALE GENOMIC DNA]</scope>
    <source>
        <strain evidence="3 4">DSM 102030</strain>
    </source>
</reference>
<gene>
    <name evidence="3" type="ORF">F4561_005158</name>
</gene>
<dbReference type="AlphaFoldDB" id="A0A7W7RLS3"/>
<feature type="region of interest" description="Disordered" evidence="1">
    <location>
        <begin position="34"/>
        <end position="54"/>
    </location>
</feature>
<dbReference type="GO" id="GO:0005886">
    <property type="term" value="C:plasma membrane"/>
    <property type="evidence" value="ECO:0007669"/>
    <property type="project" value="InterPro"/>
</dbReference>
<feature type="domain" description="Anti-sigma K factor RskA C-terminal" evidence="2">
    <location>
        <begin position="1"/>
        <end position="47"/>
    </location>
</feature>
<keyword evidence="4" id="KW-1185">Reference proteome</keyword>
<dbReference type="EMBL" id="JACHJT010000001">
    <property type="protein sequence ID" value="MBB4934338.1"/>
    <property type="molecule type" value="Genomic_DNA"/>
</dbReference>